<evidence type="ECO:0000256" key="4">
    <source>
        <dbReference type="ARBA" id="ARBA00023136"/>
    </source>
</evidence>
<accession>A0ABT1HBW6</accession>
<proteinExistence type="predicted"/>
<feature type="transmembrane region" description="Helical" evidence="5">
    <location>
        <begin position="350"/>
        <end position="370"/>
    </location>
</feature>
<feature type="domain" description="Integral membrane bound transporter" evidence="6">
    <location>
        <begin position="268"/>
        <end position="389"/>
    </location>
</feature>
<evidence type="ECO:0000256" key="5">
    <source>
        <dbReference type="SAM" id="Phobius"/>
    </source>
</evidence>
<comment type="subcellular location">
    <subcellularLocation>
        <location evidence="1">Membrane</location>
        <topology evidence="1">Multi-pass membrane protein</topology>
    </subcellularLocation>
</comment>
<feature type="transmembrane region" description="Helical" evidence="5">
    <location>
        <begin position="6"/>
        <end position="32"/>
    </location>
</feature>
<evidence type="ECO:0000259" key="6">
    <source>
        <dbReference type="Pfam" id="PF13515"/>
    </source>
</evidence>
<dbReference type="EMBL" id="JAMTCJ010000002">
    <property type="protein sequence ID" value="MCP2175659.1"/>
    <property type="molecule type" value="Genomic_DNA"/>
</dbReference>
<protein>
    <submittedName>
        <fullName evidence="7">Fusaric acid resistance protein-like</fullName>
    </submittedName>
</protein>
<feature type="transmembrane region" description="Helical" evidence="5">
    <location>
        <begin position="252"/>
        <end position="274"/>
    </location>
</feature>
<feature type="transmembrane region" description="Helical" evidence="5">
    <location>
        <begin position="123"/>
        <end position="147"/>
    </location>
</feature>
<feature type="transmembrane region" description="Helical" evidence="5">
    <location>
        <begin position="376"/>
        <end position="394"/>
    </location>
</feature>
<keyword evidence="4 5" id="KW-0472">Membrane</keyword>
<dbReference type="Proteomes" id="UP001206895">
    <property type="component" value="Unassembled WGS sequence"/>
</dbReference>
<keyword evidence="8" id="KW-1185">Reference proteome</keyword>
<evidence type="ECO:0000256" key="3">
    <source>
        <dbReference type="ARBA" id="ARBA00022989"/>
    </source>
</evidence>
<feature type="transmembrane region" description="Helical" evidence="5">
    <location>
        <begin position="98"/>
        <end position="117"/>
    </location>
</feature>
<keyword evidence="2 5" id="KW-0812">Transmembrane</keyword>
<keyword evidence="3 5" id="KW-1133">Transmembrane helix</keyword>
<dbReference type="Pfam" id="PF13515">
    <property type="entry name" value="FUSC_2"/>
    <property type="match status" value="1"/>
</dbReference>
<gene>
    <name evidence="7" type="ORF">LX13_001478</name>
</gene>
<reference evidence="7 8" key="1">
    <citation type="submission" date="2022-06" db="EMBL/GenBank/DDBJ databases">
        <title>Genomic Encyclopedia of Archaeal and Bacterial Type Strains, Phase II (KMG-II): from individual species to whole genera.</title>
        <authorList>
            <person name="Goeker M."/>
        </authorList>
    </citation>
    <scope>NUCLEOTIDE SEQUENCE [LARGE SCALE GENOMIC DNA]</scope>
    <source>
        <strain evidence="7 8">DSM 44693</strain>
    </source>
</reference>
<evidence type="ECO:0000313" key="7">
    <source>
        <dbReference type="EMBL" id="MCP2175659.1"/>
    </source>
</evidence>
<dbReference type="InterPro" id="IPR049453">
    <property type="entry name" value="Memb_transporter_dom"/>
</dbReference>
<evidence type="ECO:0000256" key="1">
    <source>
        <dbReference type="ARBA" id="ARBA00004141"/>
    </source>
</evidence>
<sequence>MAALAVPAIILWLAGLGHEALFAALGSFAVLYGENRPYRIRWRVIVIASAVLITSVAIMSALGHVVGTDGSAAAEFGIVAVSVVVAGLAVYIGNALRLGPPGPLFVVLTGGIAATVARHGVDPLVLIGCTAAGAAGSLLAGMTPALLDRSRPQLASVNAAIAAIDDYIDADAPRSSPLRHGASGHLLHAWTVLHDAAETDSALAQQLWTSHERLHRGSTATIDVPADTFPTPLPRPTVRQRLRASAHPRSHAAVAAMRVMVAAAAAGGLSIAFGLTRPDWAIVAVVLVLQLGPDRVRGALRGAHRLAGTVVGLGVFALLHAAQPTTIVLIGILAVLSFVIEITVVSNYGLAATAITPLALLMSATGPGLWDPARDRLIETALGVVLGVAALWVIDAKAHRRTTTWTRSEAVDDVVELLDLLETRPPDTDEGRVCRRDVQWALMEAEMAATESAIDDPAWAREDWPAHVRLRHLGYETLAECWKAPPGTTVDRSALTELRALSDQVS</sequence>
<name>A0ABT1HBW6_9NOCA</name>
<evidence type="ECO:0000256" key="2">
    <source>
        <dbReference type="ARBA" id="ARBA00022692"/>
    </source>
</evidence>
<feature type="transmembrane region" description="Helical" evidence="5">
    <location>
        <begin position="327"/>
        <end position="345"/>
    </location>
</feature>
<comment type="caution">
    <text evidence="7">The sequence shown here is derived from an EMBL/GenBank/DDBJ whole genome shotgun (WGS) entry which is preliminary data.</text>
</comment>
<feature type="transmembrane region" description="Helical" evidence="5">
    <location>
        <begin position="72"/>
        <end position="91"/>
    </location>
</feature>
<organism evidence="7 8">
    <name type="scientific">Williamsia maris</name>
    <dbReference type="NCBI Taxonomy" id="72806"/>
    <lineage>
        <taxon>Bacteria</taxon>
        <taxon>Bacillati</taxon>
        <taxon>Actinomycetota</taxon>
        <taxon>Actinomycetes</taxon>
        <taxon>Mycobacteriales</taxon>
        <taxon>Nocardiaceae</taxon>
        <taxon>Williamsia</taxon>
    </lineage>
</organism>
<evidence type="ECO:0000313" key="8">
    <source>
        <dbReference type="Proteomes" id="UP001206895"/>
    </source>
</evidence>
<feature type="transmembrane region" description="Helical" evidence="5">
    <location>
        <begin position="44"/>
        <end position="66"/>
    </location>
</feature>